<keyword evidence="5" id="KW-1185">Reference proteome</keyword>
<dbReference type="Proteomes" id="UP000799324">
    <property type="component" value="Unassembled WGS sequence"/>
</dbReference>
<dbReference type="AlphaFoldDB" id="A0A6A6T9G2"/>
<dbReference type="Pfam" id="PF24476">
    <property type="entry name" value="DUF7580"/>
    <property type="match status" value="1"/>
</dbReference>
<name>A0A6A6T9G2_9PLEO</name>
<evidence type="ECO:0000256" key="1">
    <source>
        <dbReference type="SAM" id="MobiDB-lite"/>
    </source>
</evidence>
<dbReference type="PANTHER" id="PTHR35186:SF4">
    <property type="entry name" value="PRION-INHIBITION AND PROPAGATION HELO DOMAIN-CONTAINING PROTEIN"/>
    <property type="match status" value="1"/>
</dbReference>
<keyword evidence="2" id="KW-0732">Signal</keyword>
<sequence length="567" mass="64846">MMTGIELALAIVPLVIAAVEHQKAIRRKGKALASSKEKNEQQLDFYHELSNELALLDLTLKGVKVYSASKSNNRPAPPEDGDIEVPSDAILKSLDERAQPFKEILHGIMENINILVSDKSLALSASDTKTSGSMFARLGSLKFDIENGGSPQTLKSRVHFTRHEKKRMYAMHQIRKHNKVLERLLRGTLDFVDQRDRPSRKRPPRTRTRRHSDALYSKIAGKWPRTCDCHFKHEARLCLWNCCSTEEHVEEHVVSDDYLDIVVSVADRDTEERRPSWQESTILVSDSNIASPSSRTVQFVVDGRPVSSSSPPPGPGRDIESESMCSLLRRAQTKNSKLHLVYENGKLWQRKARSMSLLNIRHQKDVPFRSLLVDQSRSWKLRDKWTLAVIMAHAALHCSESHWMSENWNKDHVSFFKSDFTKDIDLRRPFLTVDFRQVPPPEPSQEEEFFSAPSYQALENLGILLLEIYLSSPIEDHYSVDDLIDGDANEHTKITTALRVWDETNGDLYEGYRNAVKTCLNWNVGNIGRGDDDVQKLMYETIVEPLEIELERGFNLKPEDLRLVDAR</sequence>
<dbReference type="EMBL" id="MU004338">
    <property type="protein sequence ID" value="KAF2656292.1"/>
    <property type="molecule type" value="Genomic_DNA"/>
</dbReference>
<dbReference type="PANTHER" id="PTHR35186">
    <property type="entry name" value="ANK_REP_REGION DOMAIN-CONTAINING PROTEIN"/>
    <property type="match status" value="1"/>
</dbReference>
<evidence type="ECO:0000313" key="4">
    <source>
        <dbReference type="EMBL" id="KAF2656292.1"/>
    </source>
</evidence>
<evidence type="ECO:0000259" key="3">
    <source>
        <dbReference type="Pfam" id="PF24476"/>
    </source>
</evidence>
<gene>
    <name evidence="4" type="ORF">K491DRAFT_757659</name>
</gene>
<protein>
    <recommendedName>
        <fullName evidence="3">DUF7580 domain-containing protein</fullName>
    </recommendedName>
</protein>
<dbReference type="OrthoDB" id="3565018at2759"/>
<proteinExistence type="predicted"/>
<accession>A0A6A6T9G2</accession>
<evidence type="ECO:0000256" key="2">
    <source>
        <dbReference type="SAM" id="SignalP"/>
    </source>
</evidence>
<feature type="domain" description="DUF7580" evidence="3">
    <location>
        <begin position="206"/>
        <end position="552"/>
    </location>
</feature>
<dbReference type="InterPro" id="IPR056002">
    <property type="entry name" value="DUF7580"/>
</dbReference>
<organism evidence="4 5">
    <name type="scientific">Lophiostoma macrostomum CBS 122681</name>
    <dbReference type="NCBI Taxonomy" id="1314788"/>
    <lineage>
        <taxon>Eukaryota</taxon>
        <taxon>Fungi</taxon>
        <taxon>Dikarya</taxon>
        <taxon>Ascomycota</taxon>
        <taxon>Pezizomycotina</taxon>
        <taxon>Dothideomycetes</taxon>
        <taxon>Pleosporomycetidae</taxon>
        <taxon>Pleosporales</taxon>
        <taxon>Lophiostomataceae</taxon>
        <taxon>Lophiostoma</taxon>
    </lineage>
</organism>
<evidence type="ECO:0000313" key="5">
    <source>
        <dbReference type="Proteomes" id="UP000799324"/>
    </source>
</evidence>
<feature type="region of interest" description="Disordered" evidence="1">
    <location>
        <begin position="192"/>
        <end position="212"/>
    </location>
</feature>
<feature type="signal peptide" evidence="2">
    <location>
        <begin position="1"/>
        <end position="17"/>
    </location>
</feature>
<reference evidence="4" key="1">
    <citation type="journal article" date="2020" name="Stud. Mycol.">
        <title>101 Dothideomycetes genomes: a test case for predicting lifestyles and emergence of pathogens.</title>
        <authorList>
            <person name="Haridas S."/>
            <person name="Albert R."/>
            <person name="Binder M."/>
            <person name="Bloem J."/>
            <person name="Labutti K."/>
            <person name="Salamov A."/>
            <person name="Andreopoulos B."/>
            <person name="Baker S."/>
            <person name="Barry K."/>
            <person name="Bills G."/>
            <person name="Bluhm B."/>
            <person name="Cannon C."/>
            <person name="Castanera R."/>
            <person name="Culley D."/>
            <person name="Daum C."/>
            <person name="Ezra D."/>
            <person name="Gonzalez J."/>
            <person name="Henrissat B."/>
            <person name="Kuo A."/>
            <person name="Liang C."/>
            <person name="Lipzen A."/>
            <person name="Lutzoni F."/>
            <person name="Magnuson J."/>
            <person name="Mondo S."/>
            <person name="Nolan M."/>
            <person name="Ohm R."/>
            <person name="Pangilinan J."/>
            <person name="Park H.-J."/>
            <person name="Ramirez L."/>
            <person name="Alfaro M."/>
            <person name="Sun H."/>
            <person name="Tritt A."/>
            <person name="Yoshinaga Y."/>
            <person name="Zwiers L.-H."/>
            <person name="Turgeon B."/>
            <person name="Goodwin S."/>
            <person name="Spatafora J."/>
            <person name="Crous P."/>
            <person name="Grigoriev I."/>
        </authorList>
    </citation>
    <scope>NUCLEOTIDE SEQUENCE</scope>
    <source>
        <strain evidence="4">CBS 122681</strain>
    </source>
</reference>
<feature type="chain" id="PRO_5025503169" description="DUF7580 domain-containing protein" evidence="2">
    <location>
        <begin position="18"/>
        <end position="567"/>
    </location>
</feature>
<feature type="compositionally biased region" description="Basic residues" evidence="1">
    <location>
        <begin position="198"/>
        <end position="210"/>
    </location>
</feature>